<evidence type="ECO:0000313" key="9">
    <source>
        <dbReference type="EMBL" id="HIX67555.1"/>
    </source>
</evidence>
<comment type="subcellular location">
    <subcellularLocation>
        <location evidence="1">Cytoplasm</location>
    </subcellularLocation>
</comment>
<name>A0A9D2B8U4_9FIRM</name>
<keyword evidence="2" id="KW-0813">Transport</keyword>
<evidence type="ECO:0000259" key="8">
    <source>
        <dbReference type="PROSITE" id="PS51096"/>
    </source>
</evidence>
<organism evidence="9 10">
    <name type="scientific">Candidatus Anaerostipes excrementavium</name>
    <dbReference type="NCBI Taxonomy" id="2838463"/>
    <lineage>
        <taxon>Bacteria</taxon>
        <taxon>Bacillati</taxon>
        <taxon>Bacillota</taxon>
        <taxon>Clostridia</taxon>
        <taxon>Lachnospirales</taxon>
        <taxon>Lachnospiraceae</taxon>
        <taxon>Anaerostipes</taxon>
    </lineage>
</organism>
<dbReference type="InterPro" id="IPR036662">
    <property type="entry name" value="PTS_EIIA_man-typ_sf"/>
</dbReference>
<feature type="domain" description="PTS EIIA type-4" evidence="8">
    <location>
        <begin position="1"/>
        <end position="123"/>
    </location>
</feature>
<dbReference type="PANTHER" id="PTHR33799:SF1">
    <property type="entry name" value="PTS SYSTEM MANNOSE-SPECIFIC EIIAB COMPONENT-RELATED"/>
    <property type="match status" value="1"/>
</dbReference>
<keyword evidence="5" id="KW-0808">Transferase</keyword>
<evidence type="ECO:0000256" key="4">
    <source>
        <dbReference type="ARBA" id="ARBA00022597"/>
    </source>
</evidence>
<dbReference type="Proteomes" id="UP000886721">
    <property type="component" value="Unassembled WGS sequence"/>
</dbReference>
<evidence type="ECO:0000256" key="2">
    <source>
        <dbReference type="ARBA" id="ARBA00022448"/>
    </source>
</evidence>
<dbReference type="SUPFAM" id="SSF53062">
    <property type="entry name" value="PTS system fructose IIA component-like"/>
    <property type="match status" value="1"/>
</dbReference>
<keyword evidence="6" id="KW-0598">Phosphotransferase system</keyword>
<dbReference type="GO" id="GO:0016301">
    <property type="term" value="F:kinase activity"/>
    <property type="evidence" value="ECO:0007669"/>
    <property type="project" value="UniProtKB-KW"/>
</dbReference>
<dbReference type="PROSITE" id="PS51096">
    <property type="entry name" value="PTS_EIIA_TYPE_4"/>
    <property type="match status" value="1"/>
</dbReference>
<keyword evidence="7" id="KW-0418">Kinase</keyword>
<evidence type="ECO:0000256" key="5">
    <source>
        <dbReference type="ARBA" id="ARBA00022679"/>
    </source>
</evidence>
<protein>
    <submittedName>
        <fullName evidence="9">PTS sugar transporter subunit IIA</fullName>
    </submittedName>
</protein>
<reference evidence="9" key="2">
    <citation type="submission" date="2021-04" db="EMBL/GenBank/DDBJ databases">
        <authorList>
            <person name="Gilroy R."/>
        </authorList>
    </citation>
    <scope>NUCLEOTIDE SEQUENCE</scope>
    <source>
        <strain evidence="9">CHK191-13928</strain>
    </source>
</reference>
<comment type="caution">
    <text evidence="9">The sequence shown here is derived from an EMBL/GenBank/DDBJ whole genome shotgun (WGS) entry which is preliminary data.</text>
</comment>
<dbReference type="CDD" id="cd00006">
    <property type="entry name" value="PTS_IIA_man"/>
    <property type="match status" value="1"/>
</dbReference>
<dbReference type="InterPro" id="IPR004701">
    <property type="entry name" value="PTS_EIIA_man-typ"/>
</dbReference>
<keyword evidence="3" id="KW-0963">Cytoplasm</keyword>
<evidence type="ECO:0000256" key="3">
    <source>
        <dbReference type="ARBA" id="ARBA00022490"/>
    </source>
</evidence>
<dbReference type="GO" id="GO:0016020">
    <property type="term" value="C:membrane"/>
    <property type="evidence" value="ECO:0007669"/>
    <property type="project" value="InterPro"/>
</dbReference>
<reference evidence="9" key="1">
    <citation type="journal article" date="2021" name="PeerJ">
        <title>Extensive microbial diversity within the chicken gut microbiome revealed by metagenomics and culture.</title>
        <authorList>
            <person name="Gilroy R."/>
            <person name="Ravi A."/>
            <person name="Getino M."/>
            <person name="Pursley I."/>
            <person name="Horton D.L."/>
            <person name="Alikhan N.F."/>
            <person name="Baker D."/>
            <person name="Gharbi K."/>
            <person name="Hall N."/>
            <person name="Watson M."/>
            <person name="Adriaenssens E.M."/>
            <person name="Foster-Nyarko E."/>
            <person name="Jarju S."/>
            <person name="Secka A."/>
            <person name="Antonio M."/>
            <person name="Oren A."/>
            <person name="Chaudhuri R.R."/>
            <person name="La Ragione R."/>
            <person name="Hildebrand F."/>
            <person name="Pallen M.J."/>
        </authorList>
    </citation>
    <scope>NUCLEOTIDE SEQUENCE</scope>
    <source>
        <strain evidence="9">CHK191-13928</strain>
    </source>
</reference>
<dbReference type="PANTHER" id="PTHR33799">
    <property type="entry name" value="PTS PERMEASE-RELATED-RELATED"/>
    <property type="match status" value="1"/>
</dbReference>
<accession>A0A9D2B8U4</accession>
<evidence type="ECO:0000313" key="10">
    <source>
        <dbReference type="Proteomes" id="UP000886721"/>
    </source>
</evidence>
<proteinExistence type="predicted"/>
<dbReference type="InterPro" id="IPR033887">
    <property type="entry name" value="PTS_IIA_man"/>
</dbReference>
<dbReference type="AlphaFoldDB" id="A0A9D2B8U4"/>
<sequence length="140" mass="15420">MVGLIVATHGNTGLELVRSAEMFSGPLDHCKTWALNPGDDIEDGEKILEEYVDQLDEGDGVLIMTDLFGGTPSNLTLKISMRKNVGILTGVNLPMLIQFVSERETQTLDQLVKECMETGQSGILSPTQAMKERRYADGRY</sequence>
<evidence type="ECO:0000256" key="6">
    <source>
        <dbReference type="ARBA" id="ARBA00022683"/>
    </source>
</evidence>
<keyword evidence="4 9" id="KW-0762">Sugar transport</keyword>
<dbReference type="GO" id="GO:0005737">
    <property type="term" value="C:cytoplasm"/>
    <property type="evidence" value="ECO:0007669"/>
    <property type="project" value="UniProtKB-SubCell"/>
</dbReference>
<evidence type="ECO:0000256" key="7">
    <source>
        <dbReference type="ARBA" id="ARBA00022777"/>
    </source>
</evidence>
<evidence type="ECO:0000256" key="1">
    <source>
        <dbReference type="ARBA" id="ARBA00004496"/>
    </source>
</evidence>
<dbReference type="Gene3D" id="3.40.50.510">
    <property type="entry name" value="Phosphotransferase system, mannose-type IIA component"/>
    <property type="match status" value="1"/>
</dbReference>
<dbReference type="EMBL" id="DXEM01000015">
    <property type="protein sequence ID" value="HIX67555.1"/>
    <property type="molecule type" value="Genomic_DNA"/>
</dbReference>
<dbReference type="GO" id="GO:0009401">
    <property type="term" value="P:phosphoenolpyruvate-dependent sugar phosphotransferase system"/>
    <property type="evidence" value="ECO:0007669"/>
    <property type="project" value="UniProtKB-KW"/>
</dbReference>
<gene>
    <name evidence="9" type="ORF">H9735_05435</name>
</gene>
<dbReference type="InterPro" id="IPR051471">
    <property type="entry name" value="Bacterial_PTS_sugar_comp"/>
</dbReference>
<dbReference type="Pfam" id="PF03610">
    <property type="entry name" value="EIIA-man"/>
    <property type="match status" value="1"/>
</dbReference>